<dbReference type="InterPro" id="IPR025996">
    <property type="entry name" value="MT1864/Rv1816-like_C"/>
</dbReference>
<proteinExistence type="predicted"/>
<dbReference type="Pfam" id="PF00440">
    <property type="entry name" value="TetR_N"/>
    <property type="match status" value="1"/>
</dbReference>
<comment type="caution">
    <text evidence="7">The sequence shown here is derived from an EMBL/GenBank/DDBJ whole genome shotgun (WGS) entry which is preliminary data.</text>
</comment>
<sequence>MSPRRRDPAARPALLDIAARLLTEEGPRALSARRIAAEAGSSTMALYTHFGGMNGLVRATVHEGFTRLQRHFDRVRRTTDPVADLTVLGFAYRCNALDNPHLYGVMFGGALLGGFSIGEEDRQHGRYTLTGVVQCAARCIEAGRFRASDPALVAHQMWSAVHGLVTLELGGYLLPPWNAESCLLAQLTALMVGLGDTPSNAAASVASALLRMPGEVMAHDDSRAPEPDAAHDARPGTRDAVG</sequence>
<evidence type="ECO:0000256" key="1">
    <source>
        <dbReference type="ARBA" id="ARBA00023015"/>
    </source>
</evidence>
<dbReference type="PANTHER" id="PTHR30055:SF209">
    <property type="entry name" value="POSSIBLE TRANSCRIPTIONAL REGULATORY PROTEIN (PROBABLY TETR-FAMILY)"/>
    <property type="match status" value="1"/>
</dbReference>
<dbReference type="EMBL" id="WBOF01000001">
    <property type="protein sequence ID" value="MQS10748.1"/>
    <property type="molecule type" value="Genomic_DNA"/>
</dbReference>
<organism evidence="7 8">
    <name type="scientific">Streptomyces kaniharaensis</name>
    <dbReference type="NCBI Taxonomy" id="212423"/>
    <lineage>
        <taxon>Bacteria</taxon>
        <taxon>Bacillati</taxon>
        <taxon>Actinomycetota</taxon>
        <taxon>Actinomycetes</taxon>
        <taxon>Kitasatosporales</taxon>
        <taxon>Streptomycetaceae</taxon>
        <taxon>Streptomyces</taxon>
    </lineage>
</organism>
<evidence type="ECO:0000256" key="3">
    <source>
        <dbReference type="ARBA" id="ARBA00023163"/>
    </source>
</evidence>
<dbReference type="PANTHER" id="PTHR30055">
    <property type="entry name" value="HTH-TYPE TRANSCRIPTIONAL REGULATOR RUTR"/>
    <property type="match status" value="1"/>
</dbReference>
<keyword evidence="1" id="KW-0805">Transcription regulation</keyword>
<evidence type="ECO:0000256" key="2">
    <source>
        <dbReference type="ARBA" id="ARBA00023125"/>
    </source>
</evidence>
<dbReference type="GO" id="GO:0000976">
    <property type="term" value="F:transcription cis-regulatory region binding"/>
    <property type="evidence" value="ECO:0007669"/>
    <property type="project" value="TreeGrafter"/>
</dbReference>
<dbReference type="RefSeq" id="WP_153459525.1">
    <property type="nucleotide sequence ID" value="NZ_WBOF01000001.1"/>
</dbReference>
<dbReference type="OrthoDB" id="4709966at2"/>
<reference evidence="7 8" key="1">
    <citation type="submission" date="2019-09" db="EMBL/GenBank/DDBJ databases">
        <title>Genome Sequences of Streptomyces kaniharaensis ATCC 21070.</title>
        <authorList>
            <person name="Zhu W."/>
            <person name="De Crecy-Lagard V."/>
            <person name="Richards N.G."/>
        </authorList>
    </citation>
    <scope>NUCLEOTIDE SEQUENCE [LARGE SCALE GENOMIC DNA]</scope>
    <source>
        <strain evidence="7 8">SF-557</strain>
    </source>
</reference>
<dbReference type="Pfam" id="PF13305">
    <property type="entry name" value="TetR_C_33"/>
    <property type="match status" value="1"/>
</dbReference>
<protein>
    <submittedName>
        <fullName evidence="7">TetR/AcrR family transcriptional regulator</fullName>
    </submittedName>
</protein>
<evidence type="ECO:0000256" key="5">
    <source>
        <dbReference type="SAM" id="MobiDB-lite"/>
    </source>
</evidence>
<dbReference type="PRINTS" id="PR00455">
    <property type="entry name" value="HTHTETR"/>
</dbReference>
<dbReference type="SUPFAM" id="SSF46689">
    <property type="entry name" value="Homeodomain-like"/>
    <property type="match status" value="1"/>
</dbReference>
<dbReference type="PROSITE" id="PS50977">
    <property type="entry name" value="HTH_TETR_2"/>
    <property type="match status" value="1"/>
</dbReference>
<dbReference type="AlphaFoldDB" id="A0A6N7KJY0"/>
<feature type="domain" description="HTH tetR-type" evidence="6">
    <location>
        <begin position="8"/>
        <end position="68"/>
    </location>
</feature>
<feature type="DNA-binding region" description="H-T-H motif" evidence="4">
    <location>
        <begin position="31"/>
        <end position="50"/>
    </location>
</feature>
<dbReference type="InterPro" id="IPR001647">
    <property type="entry name" value="HTH_TetR"/>
</dbReference>
<dbReference type="InterPro" id="IPR036271">
    <property type="entry name" value="Tet_transcr_reg_TetR-rel_C_sf"/>
</dbReference>
<keyword evidence="2 4" id="KW-0238">DNA-binding</keyword>
<evidence type="ECO:0000259" key="6">
    <source>
        <dbReference type="PROSITE" id="PS50977"/>
    </source>
</evidence>
<dbReference type="InterPro" id="IPR009057">
    <property type="entry name" value="Homeodomain-like_sf"/>
</dbReference>
<dbReference type="SUPFAM" id="SSF48498">
    <property type="entry name" value="Tetracyclin repressor-like, C-terminal domain"/>
    <property type="match status" value="1"/>
</dbReference>
<evidence type="ECO:0000313" key="8">
    <source>
        <dbReference type="Proteomes" id="UP000450000"/>
    </source>
</evidence>
<keyword evidence="3" id="KW-0804">Transcription</keyword>
<dbReference type="Gene3D" id="1.10.357.10">
    <property type="entry name" value="Tetracycline Repressor, domain 2"/>
    <property type="match status" value="1"/>
</dbReference>
<dbReference type="GO" id="GO:0003700">
    <property type="term" value="F:DNA-binding transcription factor activity"/>
    <property type="evidence" value="ECO:0007669"/>
    <property type="project" value="TreeGrafter"/>
</dbReference>
<dbReference type="InterPro" id="IPR050109">
    <property type="entry name" value="HTH-type_TetR-like_transc_reg"/>
</dbReference>
<name>A0A6N7KJY0_9ACTN</name>
<dbReference type="Proteomes" id="UP000450000">
    <property type="component" value="Unassembled WGS sequence"/>
</dbReference>
<evidence type="ECO:0000313" key="7">
    <source>
        <dbReference type="EMBL" id="MQS10748.1"/>
    </source>
</evidence>
<keyword evidence="8" id="KW-1185">Reference proteome</keyword>
<evidence type="ECO:0000256" key="4">
    <source>
        <dbReference type="PROSITE-ProRule" id="PRU00335"/>
    </source>
</evidence>
<accession>A0A6N7KJY0</accession>
<feature type="region of interest" description="Disordered" evidence="5">
    <location>
        <begin position="218"/>
        <end position="242"/>
    </location>
</feature>
<gene>
    <name evidence="7" type="ORF">F7Q99_00235</name>
</gene>